<dbReference type="Proteomes" id="UP000317429">
    <property type="component" value="Chromosome"/>
</dbReference>
<reference evidence="2 3" key="1">
    <citation type="submission" date="2019-02" db="EMBL/GenBank/DDBJ databases">
        <title>Deep-cultivation of Planctomycetes and their phenomic and genomic characterization uncovers novel biology.</title>
        <authorList>
            <person name="Wiegand S."/>
            <person name="Jogler M."/>
            <person name="Boedeker C."/>
            <person name="Pinto D."/>
            <person name="Vollmers J."/>
            <person name="Rivas-Marin E."/>
            <person name="Kohn T."/>
            <person name="Peeters S.H."/>
            <person name="Heuer A."/>
            <person name="Rast P."/>
            <person name="Oberbeckmann S."/>
            <person name="Bunk B."/>
            <person name="Jeske O."/>
            <person name="Meyerdierks A."/>
            <person name="Storesund J.E."/>
            <person name="Kallscheuer N."/>
            <person name="Luecker S."/>
            <person name="Lage O.M."/>
            <person name="Pohl T."/>
            <person name="Merkel B.J."/>
            <person name="Hornburger P."/>
            <person name="Mueller R.-W."/>
            <person name="Bruemmer F."/>
            <person name="Labrenz M."/>
            <person name="Spormann A.M."/>
            <person name="Op den Camp H."/>
            <person name="Overmann J."/>
            <person name="Amann R."/>
            <person name="Jetten M.S.M."/>
            <person name="Mascher T."/>
            <person name="Medema M.H."/>
            <person name="Devos D.P."/>
            <person name="Kaster A.-K."/>
            <person name="Ovreas L."/>
            <person name="Rohde M."/>
            <person name="Galperin M.Y."/>
            <person name="Jogler C."/>
        </authorList>
    </citation>
    <scope>NUCLEOTIDE SEQUENCE [LARGE SCALE GENOMIC DNA]</scope>
    <source>
        <strain evidence="2 3">Pla175</strain>
    </source>
</reference>
<proteinExistence type="predicted"/>
<feature type="signal peptide" evidence="1">
    <location>
        <begin position="1"/>
        <end position="22"/>
    </location>
</feature>
<dbReference type="InterPro" id="IPR006311">
    <property type="entry name" value="TAT_signal"/>
</dbReference>
<organism evidence="2 3">
    <name type="scientific">Pirellulimonas nuda</name>
    <dbReference type="NCBI Taxonomy" id="2528009"/>
    <lineage>
        <taxon>Bacteria</taxon>
        <taxon>Pseudomonadati</taxon>
        <taxon>Planctomycetota</taxon>
        <taxon>Planctomycetia</taxon>
        <taxon>Pirellulales</taxon>
        <taxon>Lacipirellulaceae</taxon>
        <taxon>Pirellulimonas</taxon>
    </lineage>
</organism>
<name>A0A518DEG5_9BACT</name>
<evidence type="ECO:0008006" key="4">
    <source>
        <dbReference type="Google" id="ProtNLM"/>
    </source>
</evidence>
<protein>
    <recommendedName>
        <fullName evidence="4">SH3 domain-containing protein</fullName>
    </recommendedName>
</protein>
<feature type="chain" id="PRO_5022058466" description="SH3 domain-containing protein" evidence="1">
    <location>
        <begin position="23"/>
        <end position="405"/>
    </location>
</feature>
<dbReference type="RefSeq" id="WP_145287222.1">
    <property type="nucleotide sequence ID" value="NZ_CP036291.1"/>
</dbReference>
<evidence type="ECO:0000256" key="1">
    <source>
        <dbReference type="SAM" id="SignalP"/>
    </source>
</evidence>
<dbReference type="KEGG" id="pnd:Pla175_32670"/>
<keyword evidence="3" id="KW-1185">Reference proteome</keyword>
<accession>A0A518DEG5</accession>
<dbReference type="OrthoDB" id="288013at2"/>
<gene>
    <name evidence="2" type="ORF">Pla175_32670</name>
</gene>
<keyword evidence="1" id="KW-0732">Signal</keyword>
<dbReference type="AlphaFoldDB" id="A0A518DEG5"/>
<evidence type="ECO:0000313" key="2">
    <source>
        <dbReference type="EMBL" id="QDU89871.1"/>
    </source>
</evidence>
<sequence precursor="true">MISRRSLLAAALLCLGTPAAPAAETAIVGPAGAVVRSGPDPSYYATQRLDPGASVEVYERLPNGFCAIRPPEGEFSWAPASDIETLGNGVGAITREGVASRVGSVLAPDQHDAVHVRLELGERVQVIGEAQVDTSRWLKILPPAGEFRWIDATALGDGPAQRPTPDRVEKNSSGWVTTTVLEEESGAAGPTQPAAGAEARPAVPVTPIELPADAPFATKLAVLEVRLARTVAEPPNLWRFEAVEAAAATLMSQAENEQQRAAVRDLAARADRFAALAGRYRASRVGPIPTDRLAAPRRFPAAAGSGPIAVEQVQPNASGGAGAPGGYDAVGVVRQVVSSRPGFPAYALVGDDGKIVSLLTPSADLNLQPLLGKRVGVRGVRGFMPEYQQQHVTASRVTPVESVLR</sequence>
<dbReference type="EMBL" id="CP036291">
    <property type="protein sequence ID" value="QDU89871.1"/>
    <property type="molecule type" value="Genomic_DNA"/>
</dbReference>
<evidence type="ECO:0000313" key="3">
    <source>
        <dbReference type="Proteomes" id="UP000317429"/>
    </source>
</evidence>
<dbReference type="PROSITE" id="PS51318">
    <property type="entry name" value="TAT"/>
    <property type="match status" value="1"/>
</dbReference>